<dbReference type="GO" id="GO:0006629">
    <property type="term" value="P:lipid metabolic process"/>
    <property type="evidence" value="ECO:0007669"/>
    <property type="project" value="UniProtKB-ARBA"/>
</dbReference>
<feature type="region of interest" description="Disordered" evidence="8">
    <location>
        <begin position="866"/>
        <end position="901"/>
    </location>
</feature>
<feature type="domain" description="Ketoreductase" evidence="9">
    <location>
        <begin position="302"/>
        <end position="480"/>
    </location>
</feature>
<dbReference type="AlphaFoldDB" id="A0A7R9AZX6"/>
<dbReference type="GO" id="GO:0005829">
    <property type="term" value="C:cytosol"/>
    <property type="evidence" value="ECO:0007669"/>
    <property type="project" value="TreeGrafter"/>
</dbReference>
<feature type="compositionally biased region" description="Polar residues" evidence="8">
    <location>
        <begin position="956"/>
        <end position="974"/>
    </location>
</feature>
<sequence>MSIRKYIDIAVNLTDPMFRGVYHGSRKHEDDFKHVLTRAWTAGVERMIITGGSLEESKEALKLAHSDDRLYSTVGCHPTRCQEFEESGDASLYLQSLKDLATEEKGKVVAIGECGLDYDRLKFCPKETQKRYGPLKRYFEQQLDLSESLDLPLFLHCRNSASDFITILSNNRDRLTGGVVHSFDGSKQDVEIILDLGFYIGINGCSLKTSENLEVVSCIPSERLMLETDCPWCEVRPTHAGFKHVKTSFPSVKKEKWQPGCTVKGRSEPCHIGQILEVVAGVRNEDPDVLSEIERNMSFTGKVVLITGASSGIGAATAVHLSSLGASLSLTGRNLENLNKVAAKCQTKGDQPRPHLLSADLTNEQDVRNILQETLKHYGKLDVLINNAGILERGTIENTSLEQYDRIFNTNVRAIYQLTMLAVPYLVKTAGNIVNVSSVNGIRSFPGVLAYNMSKSAVDQFTRCVALELAPKKVRVNGVNPGVIVTEIHKRGGLDDEEYAKFLERSKETHALGRPGEPDEVARAIAFLASDQASFITGASIPYVSGEELKRVIKQVERRRRKKHEEEEWSNYLSSHGTDHNVYPSSVTDAAESKSNLQKMVWQSETQDQQRIYLGKFAAYPPAIQEHTNLPAGPSRGNTQTSPATKTRLSNCRKKMEATLDKILELINKVPVPDGIEDLARRRHRAVEFNSRFCRNYLYQLRRHVCELNKYCKMASQLPGQFNVTYQNLLPSFQIALRGLQAYSHHMPSSVAVGLPEKLKELLSYLCDLETIYSKCNFTPTINKSEPLHVLEKCRDLMRQIDVGTRNGDGDTAALSQAFSPSVVSKIVQTRKKSATHSKLSMYKAKCPWKKMSALLAREKFGIPKVPAQRPSAKPVKGGGAKVQPDASQNVCAPGSCKRPKGVASVAMTSRSKRPHEVNHGDHLQTMMELIPPDNLKVQSLSCWSRTDLDGESKESSSNLPHLSDSNLPETDLTTYKGEMMAVRPSIDHGGLESPPGRQGPGEIPVRTGIYVSE</sequence>
<comment type="function">
    <text evidence="7">Deoxyribonuclease which catalyzes (in vitro) the decatenation of kinetoplast DNA, which are circular DNA catenated to each other, producing linear DNA molecules. Plays an important role in chromosomal segregation and cell cycle progression during eye development probably via its DNA decatenation activity.</text>
</comment>
<keyword evidence="4" id="KW-0378">Hydrolase</keyword>
<feature type="region of interest" description="Disordered" evidence="8">
    <location>
        <begin position="948"/>
        <end position="1014"/>
    </location>
</feature>
<dbReference type="PRINTS" id="PR00081">
    <property type="entry name" value="GDHRDH"/>
</dbReference>
<gene>
    <name evidence="10" type="ORF">TSIB3V08_LOCUS7800</name>
</gene>
<dbReference type="Pfam" id="PF01026">
    <property type="entry name" value="TatD_DNase"/>
    <property type="match status" value="1"/>
</dbReference>
<evidence type="ECO:0000256" key="8">
    <source>
        <dbReference type="SAM" id="MobiDB-lite"/>
    </source>
</evidence>
<dbReference type="PANTHER" id="PTHR10060">
    <property type="entry name" value="TATD FAMILY DEOXYRIBONUCLEASE"/>
    <property type="match status" value="1"/>
</dbReference>
<dbReference type="Gene3D" id="3.40.50.720">
    <property type="entry name" value="NAD(P)-binding Rossmann-like Domain"/>
    <property type="match status" value="1"/>
</dbReference>
<evidence type="ECO:0000313" key="10">
    <source>
        <dbReference type="EMBL" id="CAD7263729.1"/>
    </source>
</evidence>
<dbReference type="SUPFAM" id="SSF51735">
    <property type="entry name" value="NAD(P)-binding Rossmann-fold domains"/>
    <property type="match status" value="1"/>
</dbReference>
<dbReference type="FunFam" id="3.40.50.720:FF:000084">
    <property type="entry name" value="Short-chain dehydrogenase reductase"/>
    <property type="match status" value="1"/>
</dbReference>
<dbReference type="Pfam" id="PF13561">
    <property type="entry name" value="adh_short_C2"/>
    <property type="match status" value="1"/>
</dbReference>
<organism evidence="10">
    <name type="scientific">Timema shepardi</name>
    <name type="common">Walking stick</name>
    <dbReference type="NCBI Taxonomy" id="629360"/>
    <lineage>
        <taxon>Eukaryota</taxon>
        <taxon>Metazoa</taxon>
        <taxon>Ecdysozoa</taxon>
        <taxon>Arthropoda</taxon>
        <taxon>Hexapoda</taxon>
        <taxon>Insecta</taxon>
        <taxon>Pterygota</taxon>
        <taxon>Neoptera</taxon>
        <taxon>Polyneoptera</taxon>
        <taxon>Phasmatodea</taxon>
        <taxon>Timematodea</taxon>
        <taxon>Timematoidea</taxon>
        <taxon>Timematidae</taxon>
        <taxon>Timema</taxon>
    </lineage>
</organism>
<dbReference type="InterPro" id="IPR002347">
    <property type="entry name" value="SDR_fam"/>
</dbReference>
<evidence type="ECO:0000256" key="7">
    <source>
        <dbReference type="ARBA" id="ARBA00045223"/>
    </source>
</evidence>
<dbReference type="InterPro" id="IPR036291">
    <property type="entry name" value="NAD(P)-bd_dom_sf"/>
</dbReference>
<evidence type="ECO:0000256" key="1">
    <source>
        <dbReference type="ARBA" id="ARBA00009275"/>
    </source>
</evidence>
<dbReference type="InterPro" id="IPR001130">
    <property type="entry name" value="TatD-like"/>
</dbReference>
<evidence type="ECO:0000256" key="5">
    <source>
        <dbReference type="ARBA" id="ARBA00023002"/>
    </source>
</evidence>
<dbReference type="InterPro" id="IPR018228">
    <property type="entry name" value="DNase_TatD-rel_CS"/>
</dbReference>
<keyword evidence="2" id="KW-0540">Nuclease</keyword>
<dbReference type="PANTHER" id="PTHR10060:SF15">
    <property type="entry name" value="DEOXYRIBONUCLEASE TATDN1"/>
    <property type="match status" value="1"/>
</dbReference>
<dbReference type="EMBL" id="OC003797">
    <property type="protein sequence ID" value="CAD7263729.1"/>
    <property type="molecule type" value="Genomic_DNA"/>
</dbReference>
<keyword evidence="5" id="KW-0560">Oxidoreductase</keyword>
<dbReference type="CDD" id="cd01310">
    <property type="entry name" value="TatD_DNAse"/>
    <property type="match status" value="1"/>
</dbReference>
<dbReference type="GO" id="GO:0008296">
    <property type="term" value="F:3'-5'-DNA exonuclease activity"/>
    <property type="evidence" value="ECO:0007669"/>
    <property type="project" value="TreeGrafter"/>
</dbReference>
<dbReference type="SMART" id="SM00822">
    <property type="entry name" value="PKS_KR"/>
    <property type="match status" value="1"/>
</dbReference>
<dbReference type="InterPro" id="IPR050891">
    <property type="entry name" value="TatD-type_Hydrolase"/>
</dbReference>
<dbReference type="SUPFAM" id="SSF51556">
    <property type="entry name" value="Metallo-dependent hydrolases"/>
    <property type="match status" value="1"/>
</dbReference>
<dbReference type="PRINTS" id="PR00080">
    <property type="entry name" value="SDRFAMILY"/>
</dbReference>
<dbReference type="InterPro" id="IPR032466">
    <property type="entry name" value="Metal_Hydrolase"/>
</dbReference>
<keyword evidence="3" id="KW-0479">Metal-binding</keyword>
<feature type="region of interest" description="Disordered" evidence="8">
    <location>
        <begin position="627"/>
        <end position="650"/>
    </location>
</feature>
<feature type="compositionally biased region" description="Polar residues" evidence="8">
    <location>
        <begin position="636"/>
        <end position="650"/>
    </location>
</feature>
<dbReference type="GO" id="GO:0016491">
    <property type="term" value="F:oxidoreductase activity"/>
    <property type="evidence" value="ECO:0007669"/>
    <property type="project" value="UniProtKB-KW"/>
</dbReference>
<evidence type="ECO:0000256" key="3">
    <source>
        <dbReference type="ARBA" id="ARBA00022723"/>
    </source>
</evidence>
<dbReference type="InterPro" id="IPR057326">
    <property type="entry name" value="KR_dom"/>
</dbReference>
<protein>
    <recommendedName>
        <fullName evidence="6">Deoxyribonuclease TATDN1</fullName>
    </recommendedName>
</protein>
<reference evidence="10" key="1">
    <citation type="submission" date="2020-11" db="EMBL/GenBank/DDBJ databases">
        <authorList>
            <person name="Tran Van P."/>
        </authorList>
    </citation>
    <scope>NUCLEOTIDE SEQUENCE</scope>
</reference>
<dbReference type="PROSITE" id="PS01091">
    <property type="entry name" value="TATD_3"/>
    <property type="match status" value="1"/>
</dbReference>
<proteinExistence type="inferred from homology"/>
<evidence type="ECO:0000256" key="4">
    <source>
        <dbReference type="ARBA" id="ARBA00022801"/>
    </source>
</evidence>
<evidence type="ECO:0000256" key="6">
    <source>
        <dbReference type="ARBA" id="ARBA00039767"/>
    </source>
</evidence>
<comment type="similarity">
    <text evidence="1">Belongs to the metallo-dependent hydrolases superfamily. TatD-type hydrolase family.</text>
</comment>
<accession>A0A7R9AZX6</accession>
<dbReference type="FunFam" id="3.20.20.140:FF:000040">
    <property type="entry name" value="Putative tatD related deoxyribonuclease"/>
    <property type="match status" value="1"/>
</dbReference>
<dbReference type="GO" id="GO:0046872">
    <property type="term" value="F:metal ion binding"/>
    <property type="evidence" value="ECO:0007669"/>
    <property type="project" value="UniProtKB-KW"/>
</dbReference>
<name>A0A7R9AZX6_TIMSH</name>
<dbReference type="PROSITE" id="PS00061">
    <property type="entry name" value="ADH_SHORT"/>
    <property type="match status" value="1"/>
</dbReference>
<dbReference type="Gene3D" id="3.20.20.140">
    <property type="entry name" value="Metal-dependent hydrolases"/>
    <property type="match status" value="1"/>
</dbReference>
<evidence type="ECO:0000259" key="9">
    <source>
        <dbReference type="SMART" id="SM00822"/>
    </source>
</evidence>
<evidence type="ECO:0000256" key="2">
    <source>
        <dbReference type="ARBA" id="ARBA00022722"/>
    </source>
</evidence>
<dbReference type="InterPro" id="IPR020904">
    <property type="entry name" value="Sc_DH/Rdtase_CS"/>
</dbReference>